<dbReference type="InterPro" id="IPR041479">
    <property type="entry name" value="TetR_CgmR_C"/>
</dbReference>
<proteinExistence type="predicted"/>
<accession>A0A7X4H0I1</accession>
<organism evidence="6 7">
    <name type="scientific">Duganella margarita</name>
    <dbReference type="NCBI Taxonomy" id="2692170"/>
    <lineage>
        <taxon>Bacteria</taxon>
        <taxon>Pseudomonadati</taxon>
        <taxon>Pseudomonadota</taxon>
        <taxon>Betaproteobacteria</taxon>
        <taxon>Burkholderiales</taxon>
        <taxon>Oxalobacteraceae</taxon>
        <taxon>Telluria group</taxon>
        <taxon>Duganella</taxon>
    </lineage>
</organism>
<dbReference type="PANTHER" id="PTHR30055">
    <property type="entry name" value="HTH-TYPE TRANSCRIPTIONAL REGULATOR RUTR"/>
    <property type="match status" value="1"/>
</dbReference>
<dbReference type="GO" id="GO:0003700">
    <property type="term" value="F:DNA-binding transcription factor activity"/>
    <property type="evidence" value="ECO:0007669"/>
    <property type="project" value="TreeGrafter"/>
</dbReference>
<feature type="domain" description="HTH tetR-type" evidence="5">
    <location>
        <begin position="9"/>
        <end position="69"/>
    </location>
</feature>
<protein>
    <submittedName>
        <fullName evidence="6">TetR family transcriptional regulator</fullName>
    </submittedName>
</protein>
<dbReference type="PRINTS" id="PR00455">
    <property type="entry name" value="HTHTETR"/>
</dbReference>
<dbReference type="InterPro" id="IPR001647">
    <property type="entry name" value="HTH_TetR"/>
</dbReference>
<evidence type="ECO:0000256" key="3">
    <source>
        <dbReference type="ARBA" id="ARBA00023163"/>
    </source>
</evidence>
<dbReference type="EMBL" id="WWCR01000005">
    <property type="protein sequence ID" value="MYM72092.1"/>
    <property type="molecule type" value="Genomic_DNA"/>
</dbReference>
<reference evidence="6 7" key="1">
    <citation type="submission" date="2019-12" db="EMBL/GenBank/DDBJ databases">
        <title>Novel species isolated from a subtropical stream in China.</title>
        <authorList>
            <person name="Lu H."/>
        </authorList>
    </citation>
    <scope>NUCLEOTIDE SEQUENCE [LARGE SCALE GENOMIC DNA]</scope>
    <source>
        <strain evidence="6 7">FT134W</strain>
    </source>
</reference>
<evidence type="ECO:0000259" key="5">
    <source>
        <dbReference type="PROSITE" id="PS50977"/>
    </source>
</evidence>
<dbReference type="GO" id="GO:0000976">
    <property type="term" value="F:transcription cis-regulatory region binding"/>
    <property type="evidence" value="ECO:0007669"/>
    <property type="project" value="TreeGrafter"/>
</dbReference>
<evidence type="ECO:0000256" key="2">
    <source>
        <dbReference type="ARBA" id="ARBA00023125"/>
    </source>
</evidence>
<dbReference type="Pfam" id="PF17937">
    <property type="entry name" value="TetR_C_28"/>
    <property type="match status" value="1"/>
</dbReference>
<name>A0A7X4H0I1_9BURK</name>
<dbReference type="RefSeq" id="WP_161049659.1">
    <property type="nucleotide sequence ID" value="NZ_WWCR01000005.1"/>
</dbReference>
<dbReference type="Proteomes" id="UP000469734">
    <property type="component" value="Unassembled WGS sequence"/>
</dbReference>
<keyword evidence="1" id="KW-0805">Transcription regulation</keyword>
<comment type="caution">
    <text evidence="6">The sequence shown here is derived from an EMBL/GenBank/DDBJ whole genome shotgun (WGS) entry which is preliminary data.</text>
</comment>
<gene>
    <name evidence="6" type="ORF">GTP56_07765</name>
</gene>
<dbReference type="InterPro" id="IPR009057">
    <property type="entry name" value="Homeodomain-like_sf"/>
</dbReference>
<dbReference type="AlphaFoldDB" id="A0A7X4H0I1"/>
<feature type="DNA-binding region" description="H-T-H motif" evidence="4">
    <location>
        <begin position="32"/>
        <end position="51"/>
    </location>
</feature>
<keyword evidence="3" id="KW-0804">Transcription</keyword>
<dbReference type="InterPro" id="IPR050109">
    <property type="entry name" value="HTH-type_TetR-like_transc_reg"/>
</dbReference>
<evidence type="ECO:0000256" key="4">
    <source>
        <dbReference type="PROSITE-ProRule" id="PRU00335"/>
    </source>
</evidence>
<evidence type="ECO:0000313" key="7">
    <source>
        <dbReference type="Proteomes" id="UP000469734"/>
    </source>
</evidence>
<dbReference type="PROSITE" id="PS50977">
    <property type="entry name" value="HTH_TETR_2"/>
    <property type="match status" value="1"/>
</dbReference>
<dbReference type="PANTHER" id="PTHR30055:SF234">
    <property type="entry name" value="HTH-TYPE TRANSCRIPTIONAL REGULATOR BETI"/>
    <property type="match status" value="1"/>
</dbReference>
<evidence type="ECO:0000313" key="6">
    <source>
        <dbReference type="EMBL" id="MYM72092.1"/>
    </source>
</evidence>
<dbReference type="SUPFAM" id="SSF46689">
    <property type="entry name" value="Homeodomain-like"/>
    <property type="match status" value="1"/>
</dbReference>
<keyword evidence="2 4" id="KW-0238">DNA-binding</keyword>
<dbReference type="Pfam" id="PF00440">
    <property type="entry name" value="TetR_N"/>
    <property type="match status" value="1"/>
</dbReference>
<evidence type="ECO:0000256" key="1">
    <source>
        <dbReference type="ARBA" id="ARBA00023015"/>
    </source>
</evidence>
<sequence>MTSAHGARTSNRDALLDVLESIISEGSVHDATLDGVAARAGVTKGGLIYHFKSKEALLHALVERMRAKVDAHCVDPEADPRSAIKKFLIARINYAFTMGPQEKKIMANLLAAASTYPSLLVPVKGMYDSRSGDLAQVAESAGLALSVWTALDGFVMLEMLNIRHFSDLEKQQMQAALIGLVEQQFAAPRD</sequence>
<dbReference type="Gene3D" id="1.10.357.10">
    <property type="entry name" value="Tetracycline Repressor, domain 2"/>
    <property type="match status" value="1"/>
</dbReference>